<dbReference type="Proteomes" id="UP000035425">
    <property type="component" value="Unassembled WGS sequence"/>
</dbReference>
<gene>
    <name evidence="2" type="ORF">FrCorBMG51_18340</name>
</gene>
<evidence type="ECO:0000313" key="2">
    <source>
        <dbReference type="EMBL" id="KLL10365.1"/>
    </source>
</evidence>
<proteinExistence type="predicted"/>
<organism evidence="2 3">
    <name type="scientific">Protofrankia coriariae</name>
    <dbReference type="NCBI Taxonomy" id="1562887"/>
    <lineage>
        <taxon>Bacteria</taxon>
        <taxon>Bacillati</taxon>
        <taxon>Actinomycetota</taxon>
        <taxon>Actinomycetes</taxon>
        <taxon>Frankiales</taxon>
        <taxon>Frankiaceae</taxon>
        <taxon>Protofrankia</taxon>
    </lineage>
</organism>
<feature type="transmembrane region" description="Helical" evidence="1">
    <location>
        <begin position="74"/>
        <end position="96"/>
    </location>
</feature>
<reference evidence="2 3" key="1">
    <citation type="submission" date="2014-12" db="EMBL/GenBank/DDBJ databases">
        <title>Frankia sp. BMG5.1 draft genome.</title>
        <authorList>
            <person name="Gtari M."/>
            <person name="Ghodhbane-Gtari F."/>
            <person name="Nouioui I."/>
            <person name="Ktari A."/>
            <person name="Hezbri K."/>
            <person name="Mimouni W."/>
            <person name="Sbissi I."/>
            <person name="Ayari A."/>
            <person name="Yamanaka T."/>
            <person name="Normand P."/>
            <person name="Tisa L.S."/>
            <person name="Boudabous A."/>
        </authorList>
    </citation>
    <scope>NUCLEOTIDE SEQUENCE [LARGE SCALE GENOMIC DNA]</scope>
    <source>
        <strain evidence="2 3">BMG5.1</strain>
    </source>
</reference>
<feature type="transmembrane region" description="Helical" evidence="1">
    <location>
        <begin position="102"/>
        <end position="122"/>
    </location>
</feature>
<comment type="caution">
    <text evidence="2">The sequence shown here is derived from an EMBL/GenBank/DDBJ whole genome shotgun (WGS) entry which is preliminary data.</text>
</comment>
<sequence length="256" mass="27841">MVDEEGSSTEKSGRFRSAWREAWAVSNRAYAEGEERGRQQHAARQDRLRDGTTAIEIRETFGRATGRIVRRTPLAIALGIGAVYLGRIGLAGILHYGFGGAFLASLAGVAGAITAGFLTLLLTASVTQLVMRAARNALLAAADERGLTLATDIEGDLPPGGGPARFAWGEVKSLARYATYQLEADEEFPTTRPPEYLVVTTHDGRIVRTLVDGPRKPWRRLMLVARDVGRVADVSGIDNSFSHYTDTDPFHLRFGK</sequence>
<evidence type="ECO:0000313" key="3">
    <source>
        <dbReference type="Proteomes" id="UP000035425"/>
    </source>
</evidence>
<keyword evidence="1" id="KW-0812">Transmembrane</keyword>
<accession>A0ABR5F0Y5</accession>
<keyword evidence="1" id="KW-0472">Membrane</keyword>
<protein>
    <submittedName>
        <fullName evidence="2">Uncharacterized protein</fullName>
    </submittedName>
</protein>
<evidence type="ECO:0000256" key="1">
    <source>
        <dbReference type="SAM" id="Phobius"/>
    </source>
</evidence>
<name>A0ABR5F0Y5_9ACTN</name>
<dbReference type="EMBL" id="JWIO01000034">
    <property type="protein sequence ID" value="KLL10365.1"/>
    <property type="molecule type" value="Genomic_DNA"/>
</dbReference>
<keyword evidence="3" id="KW-1185">Reference proteome</keyword>
<keyword evidence="1" id="KW-1133">Transmembrane helix</keyword>